<reference evidence="1" key="1">
    <citation type="submission" date="2022-07" db="EMBL/GenBank/DDBJ databases">
        <title>Phylogenomic reconstructions and comparative analyses of Kickxellomycotina fungi.</title>
        <authorList>
            <person name="Reynolds N.K."/>
            <person name="Stajich J.E."/>
            <person name="Barry K."/>
            <person name="Grigoriev I.V."/>
            <person name="Crous P."/>
            <person name="Smith M.E."/>
        </authorList>
    </citation>
    <scope>NUCLEOTIDE SEQUENCE</scope>
    <source>
        <strain evidence="1">Benny 63K</strain>
    </source>
</reference>
<evidence type="ECO:0000313" key="2">
    <source>
        <dbReference type="Proteomes" id="UP001150581"/>
    </source>
</evidence>
<dbReference type="EMBL" id="JANBPG010001544">
    <property type="protein sequence ID" value="KAJ1889436.1"/>
    <property type="molecule type" value="Genomic_DNA"/>
</dbReference>
<comment type="caution">
    <text evidence="1">The sequence shown here is derived from an EMBL/GenBank/DDBJ whole genome shotgun (WGS) entry which is preliminary data.</text>
</comment>
<name>A0ACC1IFG8_9FUNG</name>
<evidence type="ECO:0000313" key="1">
    <source>
        <dbReference type="EMBL" id="KAJ1889436.1"/>
    </source>
</evidence>
<protein>
    <submittedName>
        <fullName evidence="1">Uncharacterized protein</fullName>
    </submittedName>
</protein>
<organism evidence="1 2">
    <name type="scientific">Kickxella alabastrina</name>
    <dbReference type="NCBI Taxonomy" id="61397"/>
    <lineage>
        <taxon>Eukaryota</taxon>
        <taxon>Fungi</taxon>
        <taxon>Fungi incertae sedis</taxon>
        <taxon>Zoopagomycota</taxon>
        <taxon>Kickxellomycotina</taxon>
        <taxon>Kickxellomycetes</taxon>
        <taxon>Kickxellales</taxon>
        <taxon>Kickxellaceae</taxon>
        <taxon>Kickxella</taxon>
    </lineage>
</organism>
<sequence>MALKLDALPKFNDFVKLTNTADKVHPAVIFFADSSSTCTHATCVGIRPLLAHIRSNRDIARSQYDSHKFNFAESEYGIKSKCGVLFVRSGNYLTHMDHYTQADFETIVKKLFTMKPDDSPRVQAEKAAEKARLLAEEEAKKKAFEAARRRAEQERIAQAQADCACCIIL</sequence>
<proteinExistence type="predicted"/>
<dbReference type="Proteomes" id="UP001150581">
    <property type="component" value="Unassembled WGS sequence"/>
</dbReference>
<keyword evidence="2" id="KW-1185">Reference proteome</keyword>
<accession>A0ACC1IFG8</accession>
<gene>
    <name evidence="1" type="ORF">LPJ66_008032</name>
</gene>